<dbReference type="EMBL" id="KE504227">
    <property type="protein sequence ID" value="EPS94619.1"/>
    <property type="molecule type" value="Genomic_DNA"/>
</dbReference>
<dbReference type="Proteomes" id="UP000015241">
    <property type="component" value="Unassembled WGS sequence"/>
</dbReference>
<accession>S8F6U3</accession>
<protein>
    <submittedName>
        <fullName evidence="1">Uncharacterized protein</fullName>
    </submittedName>
</protein>
<gene>
    <name evidence="1" type="ORF">FOMPIDRAFT_1054907</name>
</gene>
<dbReference type="HOGENOM" id="CLU_1337534_0_0_1"/>
<reference evidence="1 2" key="1">
    <citation type="journal article" date="2012" name="Science">
        <title>The Paleozoic origin of enzymatic lignin decomposition reconstructed from 31 fungal genomes.</title>
        <authorList>
            <person name="Floudas D."/>
            <person name="Binder M."/>
            <person name="Riley R."/>
            <person name="Barry K."/>
            <person name="Blanchette R.A."/>
            <person name="Henrissat B."/>
            <person name="Martinez A.T."/>
            <person name="Otillar R."/>
            <person name="Spatafora J.W."/>
            <person name="Yadav J.S."/>
            <person name="Aerts A."/>
            <person name="Benoit I."/>
            <person name="Boyd A."/>
            <person name="Carlson A."/>
            <person name="Copeland A."/>
            <person name="Coutinho P.M."/>
            <person name="de Vries R.P."/>
            <person name="Ferreira P."/>
            <person name="Findley K."/>
            <person name="Foster B."/>
            <person name="Gaskell J."/>
            <person name="Glotzer D."/>
            <person name="Gorecki P."/>
            <person name="Heitman J."/>
            <person name="Hesse C."/>
            <person name="Hori C."/>
            <person name="Igarashi K."/>
            <person name="Jurgens J.A."/>
            <person name="Kallen N."/>
            <person name="Kersten P."/>
            <person name="Kohler A."/>
            <person name="Kuees U."/>
            <person name="Kumar T.K.A."/>
            <person name="Kuo A."/>
            <person name="LaButti K."/>
            <person name="Larrondo L.F."/>
            <person name="Lindquist E."/>
            <person name="Ling A."/>
            <person name="Lombard V."/>
            <person name="Lucas S."/>
            <person name="Lundell T."/>
            <person name="Martin R."/>
            <person name="McLaughlin D.J."/>
            <person name="Morgenstern I."/>
            <person name="Morin E."/>
            <person name="Murat C."/>
            <person name="Nagy L.G."/>
            <person name="Nolan M."/>
            <person name="Ohm R.A."/>
            <person name="Patyshakuliyeva A."/>
            <person name="Rokas A."/>
            <person name="Ruiz-Duenas F.J."/>
            <person name="Sabat G."/>
            <person name="Salamov A."/>
            <person name="Samejima M."/>
            <person name="Schmutz J."/>
            <person name="Slot J.C."/>
            <person name="St John F."/>
            <person name="Stenlid J."/>
            <person name="Sun H."/>
            <person name="Sun S."/>
            <person name="Syed K."/>
            <person name="Tsang A."/>
            <person name="Wiebenga A."/>
            <person name="Young D."/>
            <person name="Pisabarro A."/>
            <person name="Eastwood D.C."/>
            <person name="Martin F."/>
            <person name="Cullen D."/>
            <person name="Grigoriev I.V."/>
            <person name="Hibbett D.S."/>
        </authorList>
    </citation>
    <scope>NUCLEOTIDE SEQUENCE</scope>
    <source>
        <strain evidence="2">FP-58527</strain>
    </source>
</reference>
<sequence length="205" mass="22083">MSPRPNSSSSASHLGRIQTMPSAYCESACDGPTSFGGAAAHPRWQPPRATRPSTDPFLLLHSSGVESLLHHSRPRDATYFGRQHPHGAAHARWILDVPAKPQATSHSTAHTSPAYPPIWLANTYTASADPQGGLKARSRLAPAAAPAEAIVRAHTPDDVMVGPRTQWVRRFEYIPVMAPRKKTFFAVAGRRNGSTCAVLLSDPTP</sequence>
<dbReference type="AlphaFoldDB" id="S8F6U3"/>
<organism evidence="1 2">
    <name type="scientific">Fomitopsis schrenkii</name>
    <name type="common">Brown rot fungus</name>
    <dbReference type="NCBI Taxonomy" id="2126942"/>
    <lineage>
        <taxon>Eukaryota</taxon>
        <taxon>Fungi</taxon>
        <taxon>Dikarya</taxon>
        <taxon>Basidiomycota</taxon>
        <taxon>Agaricomycotina</taxon>
        <taxon>Agaricomycetes</taxon>
        <taxon>Polyporales</taxon>
        <taxon>Fomitopsis</taxon>
    </lineage>
</organism>
<evidence type="ECO:0000313" key="1">
    <source>
        <dbReference type="EMBL" id="EPS94619.1"/>
    </source>
</evidence>
<proteinExistence type="predicted"/>
<evidence type="ECO:0000313" key="2">
    <source>
        <dbReference type="Proteomes" id="UP000015241"/>
    </source>
</evidence>
<dbReference type="InParanoid" id="S8F6U3"/>
<keyword evidence="2" id="KW-1185">Reference proteome</keyword>
<name>S8F6U3_FOMSC</name>